<evidence type="ECO:0000313" key="2">
    <source>
        <dbReference type="EMBL" id="CEK88390.1"/>
    </source>
</evidence>
<organism evidence="2">
    <name type="scientific">Arion vulgaris</name>
    <dbReference type="NCBI Taxonomy" id="1028688"/>
    <lineage>
        <taxon>Eukaryota</taxon>
        <taxon>Metazoa</taxon>
        <taxon>Spiralia</taxon>
        <taxon>Lophotrochozoa</taxon>
        <taxon>Mollusca</taxon>
        <taxon>Gastropoda</taxon>
        <taxon>Heterobranchia</taxon>
        <taxon>Euthyneura</taxon>
        <taxon>Panpulmonata</taxon>
        <taxon>Eupulmonata</taxon>
        <taxon>Stylommatophora</taxon>
        <taxon>Helicina</taxon>
        <taxon>Arionoidea</taxon>
        <taxon>Arionidae</taxon>
        <taxon>Arion</taxon>
    </lineage>
</organism>
<accession>A0A0B7B8I2</accession>
<dbReference type="EMBL" id="HACG01041525">
    <property type="protein sequence ID" value="CEK88390.1"/>
    <property type="molecule type" value="Transcribed_RNA"/>
</dbReference>
<reference evidence="2" key="1">
    <citation type="submission" date="2014-12" db="EMBL/GenBank/DDBJ databases">
        <title>Insight into the proteome of Arion vulgaris.</title>
        <authorList>
            <person name="Aradska J."/>
            <person name="Bulat T."/>
            <person name="Smidak R."/>
            <person name="Sarate P."/>
            <person name="Gangsoo J."/>
            <person name="Sialana F."/>
            <person name="Bilban M."/>
            <person name="Lubec G."/>
        </authorList>
    </citation>
    <scope>NUCLEOTIDE SEQUENCE</scope>
    <source>
        <tissue evidence="2">Skin</tissue>
    </source>
</reference>
<sequence>MLKLKFNDHLLSMDECPIYIYGNHNGQQAGVENTDRQIWGESKKENGDREQISKHQ</sequence>
<gene>
    <name evidence="2" type="primary">ORF165033</name>
    <name evidence="1" type="synonym">ORF165009</name>
</gene>
<dbReference type="EMBL" id="HACG01041521">
    <property type="protein sequence ID" value="CEK88386.1"/>
    <property type="molecule type" value="Transcribed_RNA"/>
</dbReference>
<protein>
    <submittedName>
        <fullName evidence="2">Uncharacterized protein</fullName>
    </submittedName>
</protein>
<name>A0A0B7B8I2_9EUPU</name>
<dbReference type="AlphaFoldDB" id="A0A0B7B8I2"/>
<proteinExistence type="predicted"/>
<evidence type="ECO:0000313" key="1">
    <source>
        <dbReference type="EMBL" id="CEK88386.1"/>
    </source>
</evidence>